<dbReference type="InterPro" id="IPR052746">
    <property type="entry name" value="MlaB_ABC_Transporter"/>
</dbReference>
<proteinExistence type="predicted"/>
<dbReference type="InterPro" id="IPR002645">
    <property type="entry name" value="STAS_dom"/>
</dbReference>
<dbReference type="NCBIfam" id="NF033618">
    <property type="entry name" value="mlaB_1"/>
    <property type="match status" value="1"/>
</dbReference>
<dbReference type="KEGG" id="izh:FEM41_02810"/>
<evidence type="ECO:0000313" key="3">
    <source>
        <dbReference type="Proteomes" id="UP000302163"/>
    </source>
</evidence>
<reference evidence="2 3" key="1">
    <citation type="submission" date="2019-05" db="EMBL/GenBank/DDBJ databases">
        <title>Complete genome sequence of Izhakiella calystegiae KSNA2, an endophyte isolated from beach morning glory (Calystegia soldanella).</title>
        <authorList>
            <person name="Jiang L."/>
            <person name="Jeong J.C."/>
            <person name="Kim C.Y."/>
            <person name="Kim D.H."/>
            <person name="Kim S.W."/>
            <person name="Lee j."/>
        </authorList>
    </citation>
    <scope>NUCLEOTIDE SEQUENCE [LARGE SCALE GENOMIC DNA]</scope>
    <source>
        <strain evidence="2 3">KSNA2</strain>
    </source>
</reference>
<keyword evidence="3" id="KW-1185">Reference proteome</keyword>
<protein>
    <submittedName>
        <fullName evidence="2">Lipid asymmetry maintenance protein MlaB</fullName>
    </submittedName>
</protein>
<dbReference type="PROSITE" id="PS50801">
    <property type="entry name" value="STAS"/>
    <property type="match status" value="1"/>
</dbReference>
<evidence type="ECO:0000313" key="2">
    <source>
        <dbReference type="EMBL" id="QCT18648.1"/>
    </source>
</evidence>
<name>A0A4P8YG46_9ENTR</name>
<sequence length="100" mass="10747">MSASLRWARQGETLNLEGVLEEQTLRPLWDARAEVSRDLRYIALQGLERVDTAGLALLVHLVALASSSGQSVTISGVSPSLQTLARLYNLPSGAFPTDGL</sequence>
<dbReference type="InterPro" id="IPR049743">
    <property type="entry name" value="MlaB"/>
</dbReference>
<dbReference type="EMBL" id="CP040428">
    <property type="protein sequence ID" value="QCT18648.1"/>
    <property type="molecule type" value="Genomic_DNA"/>
</dbReference>
<dbReference type="InterPro" id="IPR036513">
    <property type="entry name" value="STAS_dom_sf"/>
</dbReference>
<organism evidence="2 3">
    <name type="scientific">Jejubacter calystegiae</name>
    <dbReference type="NCBI Taxonomy" id="2579935"/>
    <lineage>
        <taxon>Bacteria</taxon>
        <taxon>Pseudomonadati</taxon>
        <taxon>Pseudomonadota</taxon>
        <taxon>Gammaproteobacteria</taxon>
        <taxon>Enterobacterales</taxon>
        <taxon>Enterobacteriaceae</taxon>
        <taxon>Jejubacter</taxon>
    </lineage>
</organism>
<dbReference type="Pfam" id="PF13466">
    <property type="entry name" value="STAS_2"/>
    <property type="match status" value="1"/>
</dbReference>
<dbReference type="PANTHER" id="PTHR35849:SF1">
    <property type="entry name" value="INTERMEMBRANE PHOSPHOLIPID TRANSPORT SYSTEM BINDING PROTEIN MLAB"/>
    <property type="match status" value="1"/>
</dbReference>
<feature type="domain" description="STAS" evidence="1">
    <location>
        <begin position="42"/>
        <end position="100"/>
    </location>
</feature>
<dbReference type="PANTHER" id="PTHR35849">
    <property type="entry name" value="BLR2341 PROTEIN"/>
    <property type="match status" value="1"/>
</dbReference>
<gene>
    <name evidence="2" type="primary">mlaB</name>
    <name evidence="2" type="ORF">FEM41_02810</name>
</gene>
<dbReference type="Gene3D" id="3.30.750.24">
    <property type="entry name" value="STAS domain"/>
    <property type="match status" value="1"/>
</dbReference>
<dbReference type="SUPFAM" id="SSF52091">
    <property type="entry name" value="SpoIIaa-like"/>
    <property type="match status" value="1"/>
</dbReference>
<dbReference type="RefSeq" id="WP_138094237.1">
    <property type="nucleotide sequence ID" value="NZ_CP040428.1"/>
</dbReference>
<dbReference type="OrthoDB" id="5687860at2"/>
<dbReference type="Proteomes" id="UP000302163">
    <property type="component" value="Chromosome"/>
</dbReference>
<dbReference type="InterPro" id="IPR058548">
    <property type="entry name" value="MlaB-like_STAS"/>
</dbReference>
<evidence type="ECO:0000259" key="1">
    <source>
        <dbReference type="PROSITE" id="PS50801"/>
    </source>
</evidence>
<dbReference type="AlphaFoldDB" id="A0A4P8YG46"/>
<accession>A0A4P8YG46</accession>